<keyword evidence="2" id="KW-0808">Transferase</keyword>
<dbReference type="InterPro" id="IPR038375">
    <property type="entry name" value="NDUFAF7_sf"/>
</dbReference>
<evidence type="ECO:0000313" key="4">
    <source>
        <dbReference type="Proteomes" id="UP000030355"/>
    </source>
</evidence>
<dbReference type="Pfam" id="PF02636">
    <property type="entry name" value="Methyltransf_28"/>
    <property type="match status" value="1"/>
</dbReference>
<evidence type="ECO:0000256" key="1">
    <source>
        <dbReference type="ARBA" id="ARBA00022603"/>
    </source>
</evidence>
<dbReference type="SUPFAM" id="SSF53335">
    <property type="entry name" value="S-adenosyl-L-methionine-dependent methyltransferases"/>
    <property type="match status" value="1"/>
</dbReference>
<dbReference type="RefSeq" id="WP_032522240.1">
    <property type="nucleotide sequence ID" value="NZ_CP138977.1"/>
</dbReference>
<proteinExistence type="predicted"/>
<dbReference type="AlphaFoldDB" id="A0A0A2A2F8"/>
<dbReference type="InterPro" id="IPR003788">
    <property type="entry name" value="NDUFAF7"/>
</dbReference>
<sequence length="396" mass="44667">MNSLPANNTDWLVKKIIKMGGTISFYDFMNFVLNDPINGYYGSGKAELGVRGDFVTSPSLSDDFAFLVGKQIENWLIQLKNSFLSNQKLAVIEFGAGDGSFMSGLIKYFLENNKNFLERVSFVIIEPNEGMVGKQKNKLDEFLNLDIDILWKDLEEIEENSLNGIVLANEVLDALPVERITFSKGKLLRQAVSIDKKSRKLFFDVMPITSELKKSIELARSDSGINIPPVDALDGWSTEWHVDNSKWLKAIYGKFSNGILLIIDYAKEAKRYYTSKNSDGMIVSYENQKMKNNILDSPGNCDLTSHVCIETLINDAESLGFNTLGITKQGEALLALGLAERLYGIQKESKEDLSNALLRREALLRLVDPVCLGDFKWFVFNKFKKKKMNINSTCLR</sequence>
<dbReference type="OrthoDB" id="9794208at2"/>
<dbReference type="Proteomes" id="UP000030355">
    <property type="component" value="Unassembled WGS sequence"/>
</dbReference>
<dbReference type="InterPro" id="IPR029063">
    <property type="entry name" value="SAM-dependent_MTases_sf"/>
</dbReference>
<gene>
    <name evidence="3" type="ORF">EU95_1091</name>
</gene>
<dbReference type="eggNOG" id="COG1565">
    <property type="taxonomic scope" value="Bacteria"/>
</dbReference>
<reference evidence="4" key="1">
    <citation type="journal article" date="2014" name="Sci. Data">
        <title>Genomes of diverse isolates of the marine cyanobacterium Prochlorococcus.</title>
        <authorList>
            <person name="Biller S."/>
            <person name="Berube P."/>
            <person name="Thompson J."/>
            <person name="Kelly L."/>
            <person name="Roggensack S."/>
            <person name="Awad L."/>
            <person name="Roache-Johnson K."/>
            <person name="Ding H."/>
            <person name="Giovannoni S.J."/>
            <person name="Moore L.R."/>
            <person name="Chisholm S.W."/>
        </authorList>
    </citation>
    <scope>NUCLEOTIDE SEQUENCE [LARGE SCALE GENOMIC DNA]</scope>
    <source>
        <strain evidence="4">MIT 9201</strain>
    </source>
</reference>
<keyword evidence="1" id="KW-0489">Methyltransferase</keyword>
<dbReference type="EMBL" id="JNAL01000012">
    <property type="protein sequence ID" value="KGF95790.1"/>
    <property type="molecule type" value="Genomic_DNA"/>
</dbReference>
<dbReference type="PANTHER" id="PTHR12049:SF7">
    <property type="entry name" value="PROTEIN ARGININE METHYLTRANSFERASE NDUFAF7, MITOCHONDRIAL"/>
    <property type="match status" value="1"/>
</dbReference>
<protein>
    <recommendedName>
        <fullName evidence="5">SAM-dependent methyltransferase</fullName>
    </recommendedName>
</protein>
<evidence type="ECO:0008006" key="5">
    <source>
        <dbReference type="Google" id="ProtNLM"/>
    </source>
</evidence>
<dbReference type="GO" id="GO:0032259">
    <property type="term" value="P:methylation"/>
    <property type="evidence" value="ECO:0007669"/>
    <property type="project" value="UniProtKB-KW"/>
</dbReference>
<evidence type="ECO:0000256" key="2">
    <source>
        <dbReference type="ARBA" id="ARBA00022679"/>
    </source>
</evidence>
<dbReference type="PANTHER" id="PTHR12049">
    <property type="entry name" value="PROTEIN ARGININE METHYLTRANSFERASE NDUFAF7, MITOCHONDRIAL"/>
    <property type="match status" value="1"/>
</dbReference>
<comment type="caution">
    <text evidence="3">The sequence shown here is derived from an EMBL/GenBank/DDBJ whole genome shotgun (WGS) entry which is preliminary data.</text>
</comment>
<dbReference type="STRING" id="93057.EU95_1091"/>
<evidence type="ECO:0000313" key="3">
    <source>
        <dbReference type="EMBL" id="KGF95790.1"/>
    </source>
</evidence>
<organism evidence="3 4">
    <name type="scientific">Prochlorococcus marinus str. MIT 9201</name>
    <dbReference type="NCBI Taxonomy" id="93057"/>
    <lineage>
        <taxon>Bacteria</taxon>
        <taxon>Bacillati</taxon>
        <taxon>Cyanobacteriota</taxon>
        <taxon>Cyanophyceae</taxon>
        <taxon>Synechococcales</taxon>
        <taxon>Prochlorococcaceae</taxon>
        <taxon>Prochlorococcus</taxon>
    </lineage>
</organism>
<dbReference type="Gene3D" id="3.40.50.12710">
    <property type="match status" value="1"/>
</dbReference>
<name>A0A0A2A2F8_PROMR</name>
<dbReference type="GO" id="GO:0035243">
    <property type="term" value="F:protein-arginine omega-N symmetric methyltransferase activity"/>
    <property type="evidence" value="ECO:0007669"/>
    <property type="project" value="TreeGrafter"/>
</dbReference>
<accession>A0A0A2A2F8</accession>